<evidence type="ECO:0008006" key="4">
    <source>
        <dbReference type="Google" id="ProtNLM"/>
    </source>
</evidence>
<organism evidence="2 3">
    <name type="scientific">Luteibacter yeojuensis</name>
    <dbReference type="NCBI Taxonomy" id="345309"/>
    <lineage>
        <taxon>Bacteria</taxon>
        <taxon>Pseudomonadati</taxon>
        <taxon>Pseudomonadota</taxon>
        <taxon>Gammaproteobacteria</taxon>
        <taxon>Lysobacterales</taxon>
        <taxon>Rhodanobacteraceae</taxon>
        <taxon>Luteibacter</taxon>
    </lineage>
</organism>
<dbReference type="Gene3D" id="3.40.50.1110">
    <property type="entry name" value="SGNH hydrolase"/>
    <property type="match status" value="1"/>
</dbReference>
<keyword evidence="1" id="KW-0732">Signal</keyword>
<gene>
    <name evidence="2" type="ORF">VI08_17515</name>
</gene>
<comment type="caution">
    <text evidence="2">The sequence shown here is derived from an EMBL/GenBank/DDBJ whole genome shotgun (WGS) entry which is preliminary data.</text>
</comment>
<evidence type="ECO:0000313" key="2">
    <source>
        <dbReference type="EMBL" id="KJV27764.1"/>
    </source>
</evidence>
<name>A0A0F3KCD3_9GAMM</name>
<proteinExistence type="predicted"/>
<dbReference type="Proteomes" id="UP000033651">
    <property type="component" value="Unassembled WGS sequence"/>
</dbReference>
<feature type="signal peptide" evidence="1">
    <location>
        <begin position="1"/>
        <end position="31"/>
    </location>
</feature>
<accession>A0A0F3KCD3</accession>
<reference evidence="2 3" key="1">
    <citation type="submission" date="2015-03" db="EMBL/GenBank/DDBJ databases">
        <title>Draft genome sequence of Luteibacter yeojuensis strain SU11.</title>
        <authorList>
            <person name="Sulaiman J."/>
            <person name="Priya K."/>
            <person name="Chan K.-G."/>
        </authorList>
    </citation>
    <scope>NUCLEOTIDE SEQUENCE [LARGE SCALE GENOMIC DNA]</scope>
    <source>
        <strain evidence="2 3">SU11</strain>
    </source>
</reference>
<dbReference type="PATRIC" id="fig|345309.4.peg.3286"/>
<protein>
    <recommendedName>
        <fullName evidence="4">SGNH/GDSL hydrolase family protein</fullName>
    </recommendedName>
</protein>
<dbReference type="InterPro" id="IPR036514">
    <property type="entry name" value="SGNH_hydro_sf"/>
</dbReference>
<dbReference type="AlphaFoldDB" id="A0A0F3KCD3"/>
<feature type="chain" id="PRO_5002462790" description="SGNH/GDSL hydrolase family protein" evidence="1">
    <location>
        <begin position="32"/>
        <end position="266"/>
    </location>
</feature>
<dbReference type="EMBL" id="JZRB01000046">
    <property type="protein sequence ID" value="KJV27764.1"/>
    <property type="molecule type" value="Genomic_DNA"/>
</dbReference>
<evidence type="ECO:0000256" key="1">
    <source>
        <dbReference type="SAM" id="SignalP"/>
    </source>
</evidence>
<evidence type="ECO:0000313" key="3">
    <source>
        <dbReference type="Proteomes" id="UP000033651"/>
    </source>
</evidence>
<dbReference type="SUPFAM" id="SSF52266">
    <property type="entry name" value="SGNH hydrolase"/>
    <property type="match status" value="1"/>
</dbReference>
<sequence>MLLKLSRASALPQLAPVALAVLLLFASGAHATEPPRRVLFVGNSLTYVNNLPAATASLAPPGVEVDAFALPGASLNDDEHNARLAGLLAHGHYTDVVFQERGGDAICHGDGCLTAPYHLEVVRGSKVLAKMARDAGARLYYLGTWQLNPVMEPELVKGERDIAAAMGARYIELGETWLRLRAADPDAAWLHSDGQHPGHATTALMAVRVWHALSGERATQPPCVGGTLYYHAPSEDGFFHVDRAARPVTCLVSPAKAASFAMSVAD</sequence>
<dbReference type="GO" id="GO:0016788">
    <property type="term" value="F:hydrolase activity, acting on ester bonds"/>
    <property type="evidence" value="ECO:0007669"/>
    <property type="project" value="UniProtKB-ARBA"/>
</dbReference>
<keyword evidence="3" id="KW-1185">Reference proteome</keyword>